<name>A0ABW6FYQ3_9PSEU</name>
<dbReference type="Proteomes" id="UP001598673">
    <property type="component" value="Unassembled WGS sequence"/>
</dbReference>
<keyword evidence="2" id="KW-1185">Reference proteome</keyword>
<gene>
    <name evidence="1" type="ORF">ACFWGY_01750</name>
</gene>
<sequence>MAGVDECADHVGGTGIHLELAESGLDGHGRRFVDRVRILEHVERVLCCLDVVRQRAVEELLQRVRGITVADVTAENAPRTG</sequence>
<accession>A0ABW6FYQ3</accession>
<dbReference type="EMBL" id="JBHXCV010000001">
    <property type="protein sequence ID" value="MFD6792044.1"/>
    <property type="molecule type" value="Genomic_DNA"/>
</dbReference>
<dbReference type="RefSeq" id="WP_258936379.1">
    <property type="nucleotide sequence ID" value="NZ_JANBBF010000009.1"/>
</dbReference>
<proteinExistence type="predicted"/>
<evidence type="ECO:0000313" key="1">
    <source>
        <dbReference type="EMBL" id="MFD6792044.1"/>
    </source>
</evidence>
<protein>
    <submittedName>
        <fullName evidence="1">Uncharacterized protein</fullName>
    </submittedName>
</protein>
<comment type="caution">
    <text evidence="1">The sequence shown here is derived from an EMBL/GenBank/DDBJ whole genome shotgun (WGS) entry which is preliminary data.</text>
</comment>
<evidence type="ECO:0000313" key="2">
    <source>
        <dbReference type="Proteomes" id="UP001598673"/>
    </source>
</evidence>
<reference evidence="1 2" key="1">
    <citation type="submission" date="2024-09" db="EMBL/GenBank/DDBJ databases">
        <title>The Natural Products Discovery Center: Release of the First 8490 Sequenced Strains for Exploring Actinobacteria Biosynthetic Diversity.</title>
        <authorList>
            <person name="Kalkreuter E."/>
            <person name="Kautsar S.A."/>
            <person name="Yang D."/>
            <person name="Bader C.D."/>
            <person name="Teijaro C.N."/>
            <person name="Fluegel L."/>
            <person name="Davis C.M."/>
            <person name="Simpson J.R."/>
            <person name="Lauterbach L."/>
            <person name="Steele A.D."/>
            <person name="Gui C."/>
            <person name="Meng S."/>
            <person name="Li G."/>
            <person name="Viehrig K."/>
            <person name="Ye F."/>
            <person name="Su P."/>
            <person name="Kiefer A.F."/>
            <person name="Nichols A."/>
            <person name="Cepeda A.J."/>
            <person name="Yan W."/>
            <person name="Fan B."/>
            <person name="Jiang Y."/>
            <person name="Adhikari A."/>
            <person name="Zheng C.-J."/>
            <person name="Schuster L."/>
            <person name="Cowan T.M."/>
            <person name="Smanski M.J."/>
            <person name="Chevrette M.G."/>
            <person name="De Carvalho L.P.S."/>
            <person name="Shen B."/>
        </authorList>
    </citation>
    <scope>NUCLEOTIDE SEQUENCE [LARGE SCALE GENOMIC DNA]</scope>
    <source>
        <strain evidence="1 2">NPDC060353</strain>
    </source>
</reference>
<organism evidence="1 2">
    <name type="scientific">Prauserella salsuginis</name>
    <dbReference type="NCBI Taxonomy" id="387889"/>
    <lineage>
        <taxon>Bacteria</taxon>
        <taxon>Bacillati</taxon>
        <taxon>Actinomycetota</taxon>
        <taxon>Actinomycetes</taxon>
        <taxon>Pseudonocardiales</taxon>
        <taxon>Pseudonocardiaceae</taxon>
        <taxon>Prauserella</taxon>
        <taxon>Prauserella salsuginis group</taxon>
    </lineage>
</organism>